<reference evidence="1 2" key="1">
    <citation type="journal article" date="2022" name="Plant J.">
        <title>Chromosome-level genome of Camellia lanceoleosa provides a valuable resource for understanding genome evolution and self-incompatibility.</title>
        <authorList>
            <person name="Gong W."/>
            <person name="Xiao S."/>
            <person name="Wang L."/>
            <person name="Liao Z."/>
            <person name="Chang Y."/>
            <person name="Mo W."/>
            <person name="Hu G."/>
            <person name="Li W."/>
            <person name="Zhao G."/>
            <person name="Zhu H."/>
            <person name="Hu X."/>
            <person name="Ji K."/>
            <person name="Xiang X."/>
            <person name="Song Q."/>
            <person name="Yuan D."/>
            <person name="Jin S."/>
            <person name="Zhang L."/>
        </authorList>
    </citation>
    <scope>NUCLEOTIDE SEQUENCE [LARGE SCALE GENOMIC DNA]</scope>
    <source>
        <strain evidence="1">SQ_2022a</strain>
    </source>
</reference>
<proteinExistence type="predicted"/>
<dbReference type="EMBL" id="CM045764">
    <property type="protein sequence ID" value="KAI8006320.1"/>
    <property type="molecule type" value="Genomic_DNA"/>
</dbReference>
<keyword evidence="2" id="KW-1185">Reference proteome</keyword>
<evidence type="ECO:0000313" key="1">
    <source>
        <dbReference type="EMBL" id="KAI8006320.1"/>
    </source>
</evidence>
<dbReference type="Proteomes" id="UP001060215">
    <property type="component" value="Chromosome 7"/>
</dbReference>
<evidence type="ECO:0000313" key="2">
    <source>
        <dbReference type="Proteomes" id="UP001060215"/>
    </source>
</evidence>
<comment type="caution">
    <text evidence="1">The sequence shown here is derived from an EMBL/GenBank/DDBJ whole genome shotgun (WGS) entry which is preliminary data.</text>
</comment>
<name>A0ACC0GZN0_9ERIC</name>
<protein>
    <submittedName>
        <fullName evidence="1">Protein DETOXIFICATION 40</fullName>
    </submittedName>
</protein>
<sequence length="109" mass="12029">MTSYQHQYPVSDHCMTSALRCHDQRSTTICDQISALGFGTAFHVLGFGFHNHWCIAPTTIVVLALRNGISYAFMDGEIVARAVSELCPLLAFSLILNGIQPLVWSTSKK</sequence>
<organism evidence="1 2">
    <name type="scientific">Camellia lanceoleosa</name>
    <dbReference type="NCBI Taxonomy" id="1840588"/>
    <lineage>
        <taxon>Eukaryota</taxon>
        <taxon>Viridiplantae</taxon>
        <taxon>Streptophyta</taxon>
        <taxon>Embryophyta</taxon>
        <taxon>Tracheophyta</taxon>
        <taxon>Spermatophyta</taxon>
        <taxon>Magnoliopsida</taxon>
        <taxon>eudicotyledons</taxon>
        <taxon>Gunneridae</taxon>
        <taxon>Pentapetalae</taxon>
        <taxon>asterids</taxon>
        <taxon>Ericales</taxon>
        <taxon>Theaceae</taxon>
        <taxon>Camellia</taxon>
    </lineage>
</organism>
<gene>
    <name evidence="1" type="ORF">LOK49_LG07G02509</name>
</gene>
<accession>A0ACC0GZN0</accession>